<comment type="caution">
    <text evidence="1">The sequence shown here is derived from an EMBL/GenBank/DDBJ whole genome shotgun (WGS) entry which is preliminary data.</text>
</comment>
<dbReference type="InterPro" id="IPR021352">
    <property type="entry name" value="DUF2971"/>
</dbReference>
<dbReference type="OrthoDB" id="4119964at2"/>
<proteinExistence type="predicted"/>
<gene>
    <name evidence="1" type="ORF">CEV32_1487</name>
</gene>
<dbReference type="Proteomes" id="UP000216345">
    <property type="component" value="Unassembled WGS sequence"/>
</dbReference>
<reference evidence="1 2" key="1">
    <citation type="submission" date="2017-07" db="EMBL/GenBank/DDBJ databases">
        <title>Phylogenetic study on the rhizospheric bacterium Ochrobactrum sp. A44.</title>
        <authorList>
            <person name="Krzyzanowska D.M."/>
            <person name="Ossowicki A."/>
            <person name="Rajewska M."/>
            <person name="Maciag T."/>
            <person name="Kaczynski Z."/>
            <person name="Czerwicka M."/>
            <person name="Jafra S."/>
        </authorList>
    </citation>
    <scope>NUCLEOTIDE SEQUENCE [LARGE SCALE GENOMIC DNA]</scope>
    <source>
        <strain evidence="1 2">PR17</strain>
    </source>
</reference>
<evidence type="ECO:0000313" key="2">
    <source>
        <dbReference type="Proteomes" id="UP000216345"/>
    </source>
</evidence>
<name>A0A256F8I2_9HYPH</name>
<accession>A0A256F8I2</accession>
<protein>
    <recommendedName>
        <fullName evidence="3">DUF2971 domain-containing protein</fullName>
    </recommendedName>
</protein>
<evidence type="ECO:0000313" key="1">
    <source>
        <dbReference type="EMBL" id="OYR11189.1"/>
    </source>
</evidence>
<dbReference type="AlphaFoldDB" id="A0A256F8I2"/>
<sequence>MAILYSKADFDIAAPHAPAGLSNVRQYFFKYMCASTAKKVLRNNTLRWSKPELLNDPFDMQIDLGIETDYIKIIDEITEAVWENYTSGNPASGVSRIMAKFQSFSYETQKQLLRSTMAERLPEQQFAKMPGLINDANLRSREKFKHVKMLSLTVDPFVPTMWSHYADSHKGVVLRIKNNSEKSILPHCTPVRYRKKIPYMFATRLYVDKLFETDSFDPRDIFYNSLYVKSDHWSYEDEWRIVFPGRAPTQSFEDIPLHYEEIDGIIFGLRTSKSDIEEILEIVGSRRISLMQTTRQMDTFDIGITDYDH</sequence>
<keyword evidence="2" id="KW-1185">Reference proteome</keyword>
<organism evidence="1 2">
    <name type="scientific">Brucella rhizosphaerae</name>
    <dbReference type="NCBI Taxonomy" id="571254"/>
    <lineage>
        <taxon>Bacteria</taxon>
        <taxon>Pseudomonadati</taxon>
        <taxon>Pseudomonadota</taxon>
        <taxon>Alphaproteobacteria</taxon>
        <taxon>Hyphomicrobiales</taxon>
        <taxon>Brucellaceae</taxon>
        <taxon>Brucella/Ochrobactrum group</taxon>
        <taxon>Brucella</taxon>
    </lineage>
</organism>
<evidence type="ECO:0008006" key="3">
    <source>
        <dbReference type="Google" id="ProtNLM"/>
    </source>
</evidence>
<dbReference type="RefSeq" id="WP_094578152.1">
    <property type="nucleotide sequence ID" value="NZ_JBHEEL010000007.1"/>
</dbReference>
<dbReference type="EMBL" id="NNRK01000033">
    <property type="protein sequence ID" value="OYR11189.1"/>
    <property type="molecule type" value="Genomic_DNA"/>
</dbReference>
<dbReference type="Pfam" id="PF11185">
    <property type="entry name" value="DUF2971"/>
    <property type="match status" value="1"/>
</dbReference>